<keyword evidence="8" id="KW-1185">Reference proteome</keyword>
<evidence type="ECO:0000256" key="1">
    <source>
        <dbReference type="ARBA" id="ARBA00005184"/>
    </source>
</evidence>
<protein>
    <recommendedName>
        <fullName evidence="6">Pectinesterase catalytic domain-containing protein</fullName>
    </recommendedName>
</protein>
<evidence type="ECO:0000256" key="2">
    <source>
        <dbReference type="ARBA" id="ARBA00022801"/>
    </source>
</evidence>
<evidence type="ECO:0000256" key="3">
    <source>
        <dbReference type="ARBA" id="ARBA00023085"/>
    </source>
</evidence>
<reference evidence="7 8" key="1">
    <citation type="submission" date="2019-07" db="EMBL/GenBank/DDBJ databases">
        <title>De Novo Assembly of kiwifruit Actinidia rufa.</title>
        <authorList>
            <person name="Sugita-Konishi S."/>
            <person name="Sato K."/>
            <person name="Mori E."/>
            <person name="Abe Y."/>
            <person name="Kisaki G."/>
            <person name="Hamano K."/>
            <person name="Suezawa K."/>
            <person name="Otani M."/>
            <person name="Fukuda T."/>
            <person name="Manabe T."/>
            <person name="Gomi K."/>
            <person name="Tabuchi M."/>
            <person name="Akimitsu K."/>
            <person name="Kataoka I."/>
        </authorList>
    </citation>
    <scope>NUCLEOTIDE SEQUENCE [LARGE SCALE GENOMIC DNA]</scope>
    <source>
        <strain evidence="8">cv. Fuchu</strain>
    </source>
</reference>
<evidence type="ECO:0000313" key="7">
    <source>
        <dbReference type="EMBL" id="GFY93526.1"/>
    </source>
</evidence>
<dbReference type="GO" id="GO:0030599">
    <property type="term" value="F:pectinesterase activity"/>
    <property type="evidence" value="ECO:0007669"/>
    <property type="project" value="UniProtKB-EC"/>
</dbReference>
<comment type="pathway">
    <text evidence="1">Glycan metabolism; pectin degradation; 2-dehydro-3-deoxy-D-gluconate from pectin: step 1/5.</text>
</comment>
<sequence>MTYNATVAQDGSANYTCINDAIAGVPVNSKNRDSIHVLPGVYKENVQVNKTDIALIDDYTGTTIITGNKSNASGHQTYDTTRMFVAGYGFIAESLTIENSVPLTNSHQAVALNILQMCLLGLPRYAIPKL</sequence>
<keyword evidence="3" id="KW-0063">Aspartyl esterase</keyword>
<dbReference type="SUPFAM" id="SSF51126">
    <property type="entry name" value="Pectin lyase-like"/>
    <property type="match status" value="1"/>
</dbReference>
<dbReference type="GO" id="GO:0045490">
    <property type="term" value="P:pectin catabolic process"/>
    <property type="evidence" value="ECO:0007669"/>
    <property type="project" value="UniProtKB-UniPathway"/>
</dbReference>
<evidence type="ECO:0000313" key="8">
    <source>
        <dbReference type="Proteomes" id="UP000585474"/>
    </source>
</evidence>
<evidence type="ECO:0000256" key="4">
    <source>
        <dbReference type="ARBA" id="ARBA00023316"/>
    </source>
</evidence>
<dbReference type="GO" id="GO:0042545">
    <property type="term" value="P:cell wall modification"/>
    <property type="evidence" value="ECO:0007669"/>
    <property type="project" value="InterPro"/>
</dbReference>
<comment type="caution">
    <text evidence="7">The sequence shown here is derived from an EMBL/GenBank/DDBJ whole genome shotgun (WGS) entry which is preliminary data.</text>
</comment>
<dbReference type="AlphaFoldDB" id="A0A7J0F564"/>
<dbReference type="PANTHER" id="PTHR31707">
    <property type="entry name" value="PECTINESTERASE"/>
    <property type="match status" value="1"/>
</dbReference>
<dbReference type="Pfam" id="PF01095">
    <property type="entry name" value="Pectinesterase"/>
    <property type="match status" value="1"/>
</dbReference>
<organism evidence="7 8">
    <name type="scientific">Actinidia rufa</name>
    <dbReference type="NCBI Taxonomy" id="165716"/>
    <lineage>
        <taxon>Eukaryota</taxon>
        <taxon>Viridiplantae</taxon>
        <taxon>Streptophyta</taxon>
        <taxon>Embryophyta</taxon>
        <taxon>Tracheophyta</taxon>
        <taxon>Spermatophyta</taxon>
        <taxon>Magnoliopsida</taxon>
        <taxon>eudicotyledons</taxon>
        <taxon>Gunneridae</taxon>
        <taxon>Pentapetalae</taxon>
        <taxon>asterids</taxon>
        <taxon>Ericales</taxon>
        <taxon>Actinidiaceae</taxon>
        <taxon>Actinidia</taxon>
    </lineage>
</organism>
<dbReference type="InterPro" id="IPR000070">
    <property type="entry name" value="Pectinesterase_cat"/>
</dbReference>
<accession>A0A7J0F564</accession>
<dbReference type="Proteomes" id="UP000585474">
    <property type="component" value="Unassembled WGS sequence"/>
</dbReference>
<evidence type="ECO:0000256" key="5">
    <source>
        <dbReference type="ARBA" id="ARBA00047928"/>
    </source>
</evidence>
<evidence type="ECO:0000259" key="6">
    <source>
        <dbReference type="Pfam" id="PF01095"/>
    </source>
</evidence>
<gene>
    <name evidence="7" type="ORF">Acr_08g0019220</name>
</gene>
<dbReference type="UniPathway" id="UPA00545">
    <property type="reaction ID" value="UER00823"/>
</dbReference>
<dbReference type="InterPro" id="IPR011050">
    <property type="entry name" value="Pectin_lyase_fold/virulence"/>
</dbReference>
<dbReference type="Gene3D" id="2.160.20.10">
    <property type="entry name" value="Single-stranded right-handed beta-helix, Pectin lyase-like"/>
    <property type="match status" value="1"/>
</dbReference>
<keyword evidence="2" id="KW-0378">Hydrolase</keyword>
<proteinExistence type="predicted"/>
<dbReference type="InterPro" id="IPR012334">
    <property type="entry name" value="Pectin_lyas_fold"/>
</dbReference>
<dbReference type="OrthoDB" id="1936831at2759"/>
<dbReference type="EMBL" id="BJWL01000008">
    <property type="protein sequence ID" value="GFY93526.1"/>
    <property type="molecule type" value="Genomic_DNA"/>
</dbReference>
<keyword evidence="4" id="KW-0961">Cell wall biogenesis/degradation</keyword>
<name>A0A7J0F564_9ERIC</name>
<feature type="domain" description="Pectinesterase catalytic" evidence="6">
    <location>
        <begin position="4"/>
        <end position="113"/>
    </location>
</feature>
<comment type="catalytic activity">
    <reaction evidence="5">
        <text>[(1-&gt;4)-alpha-D-galacturonosyl methyl ester](n) + n H2O = [(1-&gt;4)-alpha-D-galacturonosyl](n) + n methanol + n H(+)</text>
        <dbReference type="Rhea" id="RHEA:22380"/>
        <dbReference type="Rhea" id="RHEA-COMP:14570"/>
        <dbReference type="Rhea" id="RHEA-COMP:14573"/>
        <dbReference type="ChEBI" id="CHEBI:15377"/>
        <dbReference type="ChEBI" id="CHEBI:15378"/>
        <dbReference type="ChEBI" id="CHEBI:17790"/>
        <dbReference type="ChEBI" id="CHEBI:140522"/>
        <dbReference type="ChEBI" id="CHEBI:140523"/>
        <dbReference type="EC" id="3.1.1.11"/>
    </reaction>
</comment>